<name>A0A1I3WAR7_9HYPH</name>
<feature type="signal peptide" evidence="1">
    <location>
        <begin position="1"/>
        <end position="30"/>
    </location>
</feature>
<dbReference type="NCBIfam" id="TIGR02283">
    <property type="entry name" value="MltB_2"/>
    <property type="match status" value="1"/>
</dbReference>
<dbReference type="Gene3D" id="1.10.8.350">
    <property type="entry name" value="Bacterial muramidase"/>
    <property type="match status" value="1"/>
</dbReference>
<dbReference type="Pfam" id="PF01471">
    <property type="entry name" value="PG_binding_1"/>
    <property type="match status" value="1"/>
</dbReference>
<proteinExistence type="predicted"/>
<evidence type="ECO:0000256" key="1">
    <source>
        <dbReference type="SAM" id="SignalP"/>
    </source>
</evidence>
<evidence type="ECO:0000259" key="3">
    <source>
        <dbReference type="Pfam" id="PF13406"/>
    </source>
</evidence>
<dbReference type="FunFam" id="1.10.8.350:FF:000001">
    <property type="entry name" value="Lytic murein transglycosylase B"/>
    <property type="match status" value="1"/>
</dbReference>
<gene>
    <name evidence="4" type="ORF">SAMN05444581_101483</name>
</gene>
<sequence>MKRAAAMPIGARLTLCAALSGMLAVSAARAGSFEECIAGLRGPALASGVDGATFDKMTRGLTPNPDIFEFAKAQPEFKTPIWDYLAGLVDEERVADGRAMMNRYGQALASAQSRFGVDQATIAAVWGVESDFGRSFGNRPIVQSLATLSCGGSRQAYFRTEFFAALKIIQHGDIDPNQFVGSWAGAFGHTQFMPSTFLRTAVDGDGDGRKDLVNSVPDALASTANYLRKAGWVTGVEWGFEVRLPGNYSGPSGRGRKEPMSAWAARGLTRVDGSPLGGGPNSGLLLPAGPSGPAFLVSRNFDAIYSYNAAESYALAIALLSDRLRGRHGLVGAWPTNDLGLSRAERRELQTLLMRKGYDLDGKADGVIGTKTKQAISDFQARAGLTPNGRASTSVLSALRR</sequence>
<dbReference type="EMBL" id="FOSN01000001">
    <property type="protein sequence ID" value="SFK04764.1"/>
    <property type="molecule type" value="Genomic_DNA"/>
</dbReference>
<dbReference type="RefSeq" id="WP_425284354.1">
    <property type="nucleotide sequence ID" value="NZ_FOSN01000001.1"/>
</dbReference>
<evidence type="ECO:0000259" key="2">
    <source>
        <dbReference type="Pfam" id="PF01471"/>
    </source>
</evidence>
<dbReference type="InterPro" id="IPR043426">
    <property type="entry name" value="MltB-like"/>
</dbReference>
<dbReference type="Gene3D" id="1.10.530.10">
    <property type="match status" value="1"/>
</dbReference>
<dbReference type="PANTHER" id="PTHR30163:SF10">
    <property type="entry name" value="TRANSGLYCOLASE-RELATED"/>
    <property type="match status" value="1"/>
</dbReference>
<evidence type="ECO:0000313" key="4">
    <source>
        <dbReference type="EMBL" id="SFK04764.1"/>
    </source>
</evidence>
<dbReference type="InterPro" id="IPR031304">
    <property type="entry name" value="SLT_2"/>
</dbReference>
<dbReference type="GO" id="GO:0009253">
    <property type="term" value="P:peptidoglycan catabolic process"/>
    <property type="evidence" value="ECO:0007669"/>
    <property type="project" value="TreeGrafter"/>
</dbReference>
<feature type="domain" description="Peptidoglycan binding-like" evidence="2">
    <location>
        <begin position="343"/>
        <end position="399"/>
    </location>
</feature>
<keyword evidence="1" id="KW-0732">Signal</keyword>
<feature type="chain" id="PRO_5011504515" evidence="1">
    <location>
        <begin position="31"/>
        <end position="401"/>
    </location>
</feature>
<dbReference type="InterPro" id="IPR036365">
    <property type="entry name" value="PGBD-like_sf"/>
</dbReference>
<dbReference type="CDD" id="cd13399">
    <property type="entry name" value="Slt35-like"/>
    <property type="match status" value="1"/>
</dbReference>
<dbReference type="GO" id="GO:0008933">
    <property type="term" value="F:peptidoglycan lytic transglycosylase activity"/>
    <property type="evidence" value="ECO:0007669"/>
    <property type="project" value="TreeGrafter"/>
</dbReference>
<dbReference type="AlphaFoldDB" id="A0A1I3WAR7"/>
<dbReference type="STRING" id="1612308.SAMN05444581_101483"/>
<dbReference type="InterPro" id="IPR002477">
    <property type="entry name" value="Peptidoglycan-bd-like"/>
</dbReference>
<dbReference type="Gene3D" id="1.10.101.10">
    <property type="entry name" value="PGBD-like superfamily/PGBD"/>
    <property type="match status" value="1"/>
</dbReference>
<dbReference type="Proteomes" id="UP000198755">
    <property type="component" value="Unassembled WGS sequence"/>
</dbReference>
<protein>
    <submittedName>
        <fullName evidence="4">Lytic murein transglycosylase</fullName>
    </submittedName>
</protein>
<feature type="domain" description="Transglycosylase SLT" evidence="3">
    <location>
        <begin position="32"/>
        <end position="322"/>
    </location>
</feature>
<organism evidence="4 5">
    <name type="scientific">Methylocapsa palsarum</name>
    <dbReference type="NCBI Taxonomy" id="1612308"/>
    <lineage>
        <taxon>Bacteria</taxon>
        <taxon>Pseudomonadati</taxon>
        <taxon>Pseudomonadota</taxon>
        <taxon>Alphaproteobacteria</taxon>
        <taxon>Hyphomicrobiales</taxon>
        <taxon>Beijerinckiaceae</taxon>
        <taxon>Methylocapsa</taxon>
    </lineage>
</organism>
<dbReference type="InterPro" id="IPR023346">
    <property type="entry name" value="Lysozyme-like_dom_sf"/>
</dbReference>
<dbReference type="SUPFAM" id="SSF53955">
    <property type="entry name" value="Lysozyme-like"/>
    <property type="match status" value="1"/>
</dbReference>
<dbReference type="InterPro" id="IPR011970">
    <property type="entry name" value="MltB_2"/>
</dbReference>
<accession>A0A1I3WAR7</accession>
<dbReference type="Pfam" id="PF13406">
    <property type="entry name" value="SLT_2"/>
    <property type="match status" value="1"/>
</dbReference>
<dbReference type="InterPro" id="IPR036366">
    <property type="entry name" value="PGBDSf"/>
</dbReference>
<reference evidence="4 5" key="1">
    <citation type="submission" date="2016-10" db="EMBL/GenBank/DDBJ databases">
        <authorList>
            <person name="de Groot N.N."/>
        </authorList>
    </citation>
    <scope>NUCLEOTIDE SEQUENCE [LARGE SCALE GENOMIC DNA]</scope>
    <source>
        <strain evidence="4 5">NE2</strain>
    </source>
</reference>
<dbReference type="PANTHER" id="PTHR30163">
    <property type="entry name" value="MEMBRANE-BOUND LYTIC MUREIN TRANSGLYCOSYLASE B"/>
    <property type="match status" value="1"/>
</dbReference>
<dbReference type="SUPFAM" id="SSF47090">
    <property type="entry name" value="PGBD-like"/>
    <property type="match status" value="1"/>
</dbReference>
<keyword evidence="5" id="KW-1185">Reference proteome</keyword>
<evidence type="ECO:0000313" key="5">
    <source>
        <dbReference type="Proteomes" id="UP000198755"/>
    </source>
</evidence>